<gene>
    <name evidence="1" type="ORF">FC18_GL001432</name>
</gene>
<organism evidence="1 2">
    <name type="scientific">Lacticaseibacillus sharpeae JCM 1186 = DSM 20505</name>
    <dbReference type="NCBI Taxonomy" id="1291052"/>
    <lineage>
        <taxon>Bacteria</taxon>
        <taxon>Bacillati</taxon>
        <taxon>Bacillota</taxon>
        <taxon>Bacilli</taxon>
        <taxon>Lactobacillales</taxon>
        <taxon>Lactobacillaceae</taxon>
        <taxon>Lacticaseibacillus</taxon>
    </lineage>
</organism>
<dbReference type="PATRIC" id="fig|1291052.5.peg.1451"/>
<keyword evidence="2" id="KW-1185">Reference proteome</keyword>
<evidence type="ECO:0000313" key="2">
    <source>
        <dbReference type="Proteomes" id="UP000051679"/>
    </source>
</evidence>
<accession>A0A0R1ZJY7</accession>
<protein>
    <submittedName>
        <fullName evidence="1">Uncharacterized protein</fullName>
    </submittedName>
</protein>
<name>A0A0R1ZJY7_9LACO</name>
<dbReference type="EMBL" id="AYYO01000024">
    <property type="protein sequence ID" value="KRM55271.1"/>
    <property type="molecule type" value="Genomic_DNA"/>
</dbReference>
<dbReference type="AlphaFoldDB" id="A0A0R1ZJY7"/>
<reference evidence="1 2" key="1">
    <citation type="journal article" date="2015" name="Genome Announc.">
        <title>Expanding the biotechnology potential of lactobacilli through comparative genomics of 213 strains and associated genera.</title>
        <authorList>
            <person name="Sun Z."/>
            <person name="Harris H.M."/>
            <person name="McCann A."/>
            <person name="Guo C."/>
            <person name="Argimon S."/>
            <person name="Zhang W."/>
            <person name="Yang X."/>
            <person name="Jeffery I.B."/>
            <person name="Cooney J.C."/>
            <person name="Kagawa T.F."/>
            <person name="Liu W."/>
            <person name="Song Y."/>
            <person name="Salvetti E."/>
            <person name="Wrobel A."/>
            <person name="Rasinkangas P."/>
            <person name="Parkhill J."/>
            <person name="Rea M.C."/>
            <person name="O'Sullivan O."/>
            <person name="Ritari J."/>
            <person name="Douillard F.P."/>
            <person name="Paul Ross R."/>
            <person name="Yang R."/>
            <person name="Briner A.E."/>
            <person name="Felis G.E."/>
            <person name="de Vos W.M."/>
            <person name="Barrangou R."/>
            <person name="Klaenhammer T.R."/>
            <person name="Caufield P.W."/>
            <person name="Cui Y."/>
            <person name="Zhang H."/>
            <person name="O'Toole P.W."/>
        </authorList>
    </citation>
    <scope>NUCLEOTIDE SEQUENCE [LARGE SCALE GENOMIC DNA]</scope>
    <source>
        <strain evidence="1 2">DSM 20505</strain>
    </source>
</reference>
<proteinExistence type="predicted"/>
<sequence>MWTENVTNLQVSSKKWRERGAIVQGLVAGALDGHGGGGLCFEAKKEQTKSRW</sequence>
<dbReference type="Proteomes" id="UP000051679">
    <property type="component" value="Unassembled WGS sequence"/>
</dbReference>
<evidence type="ECO:0000313" key="1">
    <source>
        <dbReference type="EMBL" id="KRM55271.1"/>
    </source>
</evidence>
<comment type="caution">
    <text evidence="1">The sequence shown here is derived from an EMBL/GenBank/DDBJ whole genome shotgun (WGS) entry which is preliminary data.</text>
</comment>